<keyword evidence="3" id="KW-1185">Reference proteome</keyword>
<comment type="caution">
    <text evidence="2">The sequence shown here is derived from an EMBL/GenBank/DDBJ whole genome shotgun (WGS) entry which is preliminary data.</text>
</comment>
<dbReference type="AlphaFoldDB" id="A0AA90SKI1"/>
<feature type="transmembrane region" description="Helical" evidence="1">
    <location>
        <begin position="102"/>
        <end position="119"/>
    </location>
</feature>
<evidence type="ECO:0000313" key="3">
    <source>
        <dbReference type="Proteomes" id="UP001178281"/>
    </source>
</evidence>
<proteinExistence type="predicted"/>
<name>A0AA90SKI1_9ACTN</name>
<protein>
    <submittedName>
        <fullName evidence="2">Uncharacterized protein</fullName>
    </submittedName>
</protein>
<dbReference type="RefSeq" id="WP_220656864.1">
    <property type="nucleotide sequence ID" value="NZ_CBCSFC010000021.1"/>
</dbReference>
<feature type="transmembrane region" description="Helical" evidence="1">
    <location>
        <begin position="77"/>
        <end position="96"/>
    </location>
</feature>
<keyword evidence="1" id="KW-0472">Membrane</keyword>
<sequence length="209" mass="22012">MRVVPATVLKLLSGGLLVITVMVFVATMLRGMGYESWSGRLSYGLALGSLLAIANLVSQVWRVAIGSSTPSVRDAQYYAAGMVAAGIPVVILWGSIGNTTPLQSIPAIASLLVAGAIAIQHYRTRKRYADQIQVPIVTRTVATQLGERAIRIGQPQSAQDRWITWWSVTGLPSGYLLQPAYGPDSMTSLAAALTAAEAAATTTPDSAPS</sequence>
<gene>
    <name evidence="2" type="ORF">Q7X28_03870</name>
</gene>
<keyword evidence="1" id="KW-1133">Transmembrane helix</keyword>
<evidence type="ECO:0000256" key="1">
    <source>
        <dbReference type="SAM" id="Phobius"/>
    </source>
</evidence>
<keyword evidence="1" id="KW-0812">Transmembrane</keyword>
<accession>A0AA90SKI1</accession>
<dbReference type="Proteomes" id="UP001178281">
    <property type="component" value="Unassembled WGS sequence"/>
</dbReference>
<organism evidence="2 3">
    <name type="scientific">Tsukamurella strandjordii</name>
    <dbReference type="NCBI Taxonomy" id="147577"/>
    <lineage>
        <taxon>Bacteria</taxon>
        <taxon>Bacillati</taxon>
        <taxon>Actinomycetota</taxon>
        <taxon>Actinomycetes</taxon>
        <taxon>Mycobacteriales</taxon>
        <taxon>Tsukamurellaceae</taxon>
        <taxon>Tsukamurella</taxon>
    </lineage>
</organism>
<feature type="transmembrane region" description="Helical" evidence="1">
    <location>
        <begin position="7"/>
        <end position="29"/>
    </location>
</feature>
<reference evidence="2" key="1">
    <citation type="submission" date="2023-08" db="EMBL/GenBank/DDBJ databases">
        <title>The draft genome of Tsukamurella strandjordii strain 050030.</title>
        <authorList>
            <person name="Zhao F."/>
            <person name="Feng Y."/>
            <person name="Zong Z."/>
        </authorList>
    </citation>
    <scope>NUCLEOTIDE SEQUENCE</scope>
    <source>
        <strain evidence="2">050030</strain>
    </source>
</reference>
<feature type="transmembrane region" description="Helical" evidence="1">
    <location>
        <begin position="41"/>
        <end position="65"/>
    </location>
</feature>
<dbReference type="EMBL" id="JAUTIX010000001">
    <property type="protein sequence ID" value="MDP0397057.1"/>
    <property type="molecule type" value="Genomic_DNA"/>
</dbReference>
<evidence type="ECO:0000313" key="2">
    <source>
        <dbReference type="EMBL" id="MDP0397057.1"/>
    </source>
</evidence>